<feature type="region of interest" description="Disordered" evidence="1">
    <location>
        <begin position="1"/>
        <end position="24"/>
    </location>
</feature>
<dbReference type="Proteomes" id="UP000729402">
    <property type="component" value="Unassembled WGS sequence"/>
</dbReference>
<reference evidence="2" key="2">
    <citation type="submission" date="2021-02" db="EMBL/GenBank/DDBJ databases">
        <authorList>
            <person name="Kimball J.A."/>
            <person name="Haas M.W."/>
            <person name="Macchietto M."/>
            <person name="Kono T."/>
            <person name="Duquette J."/>
            <person name="Shao M."/>
        </authorList>
    </citation>
    <scope>NUCLEOTIDE SEQUENCE</scope>
    <source>
        <tissue evidence="2">Fresh leaf tissue</tissue>
    </source>
</reference>
<organism evidence="2 3">
    <name type="scientific">Zizania palustris</name>
    <name type="common">Northern wild rice</name>
    <dbReference type="NCBI Taxonomy" id="103762"/>
    <lineage>
        <taxon>Eukaryota</taxon>
        <taxon>Viridiplantae</taxon>
        <taxon>Streptophyta</taxon>
        <taxon>Embryophyta</taxon>
        <taxon>Tracheophyta</taxon>
        <taxon>Spermatophyta</taxon>
        <taxon>Magnoliopsida</taxon>
        <taxon>Liliopsida</taxon>
        <taxon>Poales</taxon>
        <taxon>Poaceae</taxon>
        <taxon>BOP clade</taxon>
        <taxon>Oryzoideae</taxon>
        <taxon>Oryzeae</taxon>
        <taxon>Zizaniinae</taxon>
        <taxon>Zizania</taxon>
    </lineage>
</organism>
<evidence type="ECO:0000313" key="2">
    <source>
        <dbReference type="EMBL" id="KAG8099356.1"/>
    </source>
</evidence>
<gene>
    <name evidence="2" type="ORF">GUJ93_ZPchr0013g34990</name>
</gene>
<evidence type="ECO:0000256" key="1">
    <source>
        <dbReference type="SAM" id="MobiDB-lite"/>
    </source>
</evidence>
<dbReference type="AlphaFoldDB" id="A0A8J6C0W9"/>
<sequence>MKGGRDPNLLESAVDSSRAAAPPLAAPRLSVWIRGSSEQIVDLTAPLSVKEVGNKSDHVNPNAYEDKTAQEISNGLVDPAGC</sequence>
<reference evidence="2" key="1">
    <citation type="journal article" date="2021" name="bioRxiv">
        <title>Whole Genome Assembly and Annotation of Northern Wild Rice, Zizania palustris L., Supports a Whole Genome Duplication in the Zizania Genus.</title>
        <authorList>
            <person name="Haas M."/>
            <person name="Kono T."/>
            <person name="Macchietto M."/>
            <person name="Millas R."/>
            <person name="McGilp L."/>
            <person name="Shao M."/>
            <person name="Duquette J."/>
            <person name="Hirsch C.N."/>
            <person name="Kimball J."/>
        </authorList>
    </citation>
    <scope>NUCLEOTIDE SEQUENCE</scope>
    <source>
        <tissue evidence="2">Fresh leaf tissue</tissue>
    </source>
</reference>
<evidence type="ECO:0000313" key="3">
    <source>
        <dbReference type="Proteomes" id="UP000729402"/>
    </source>
</evidence>
<keyword evidence="3" id="KW-1185">Reference proteome</keyword>
<comment type="caution">
    <text evidence="2">The sequence shown here is derived from an EMBL/GenBank/DDBJ whole genome shotgun (WGS) entry which is preliminary data.</text>
</comment>
<accession>A0A8J6C0W9</accession>
<dbReference type="EMBL" id="JAAALK010000079">
    <property type="protein sequence ID" value="KAG8099356.1"/>
    <property type="molecule type" value="Genomic_DNA"/>
</dbReference>
<protein>
    <submittedName>
        <fullName evidence="2">Uncharacterized protein</fullName>
    </submittedName>
</protein>
<proteinExistence type="predicted"/>
<name>A0A8J6C0W9_ZIZPA</name>